<dbReference type="Proteomes" id="UP000000245">
    <property type="component" value="Plasmid pACRY01"/>
</dbReference>
<feature type="domain" description="HTH cro/C1-type" evidence="1">
    <location>
        <begin position="27"/>
        <end position="81"/>
    </location>
</feature>
<reference evidence="2 4" key="1">
    <citation type="submission" date="2007-05" db="EMBL/GenBank/DDBJ databases">
        <title>Complete sequence of plasmid1 pACRY01 of Acidiphilium cryptum JF-5.</title>
        <authorList>
            <consortium name="US DOE Joint Genome Institute"/>
            <person name="Copeland A."/>
            <person name="Lucas S."/>
            <person name="Lapidus A."/>
            <person name="Barry K."/>
            <person name="Detter J.C."/>
            <person name="Glavina del Rio T."/>
            <person name="Hammon N."/>
            <person name="Israni S."/>
            <person name="Dalin E."/>
            <person name="Tice H."/>
            <person name="Pitluck S."/>
            <person name="Sims D."/>
            <person name="Brettin T."/>
            <person name="Bruce D."/>
            <person name="Han C."/>
            <person name="Schmutz J."/>
            <person name="Larimer F."/>
            <person name="Land M."/>
            <person name="Hauser L."/>
            <person name="Kyrpides N."/>
            <person name="Kim E."/>
            <person name="Magnuson T."/>
            <person name="Richardson P."/>
        </authorList>
    </citation>
    <scope>NUCLEOTIDE SEQUENCE [LARGE SCALE GENOMIC DNA]</scope>
    <source>
        <strain evidence="4">JF-5</strain>
        <plasmid evidence="2">JF-5</plasmid>
        <plasmid evidence="2">pACRY01</plasmid>
        <plasmid evidence="4">Plasmid pACRY01</plasmid>
    </source>
</reference>
<dbReference type="PROSITE" id="PS50943">
    <property type="entry name" value="HTH_CROC1"/>
    <property type="match status" value="1"/>
</dbReference>
<geneLocation type="plasmid" evidence="2 4">
    <name>pACRY01</name>
</geneLocation>
<evidence type="ECO:0000259" key="1">
    <source>
        <dbReference type="PROSITE" id="PS50943"/>
    </source>
</evidence>
<organism evidence="2 4">
    <name type="scientific">Acidiphilium cryptum (strain JF-5)</name>
    <dbReference type="NCBI Taxonomy" id="349163"/>
    <lineage>
        <taxon>Bacteria</taxon>
        <taxon>Pseudomonadati</taxon>
        <taxon>Pseudomonadota</taxon>
        <taxon>Alphaproteobacteria</taxon>
        <taxon>Acetobacterales</taxon>
        <taxon>Acidocellaceae</taxon>
        <taxon>Acidiphilium</taxon>
    </lineage>
</organism>
<keyword evidence="2" id="KW-0614">Plasmid</keyword>
<dbReference type="Pfam" id="PF01381">
    <property type="entry name" value="HTH_3"/>
    <property type="match status" value="1"/>
</dbReference>
<dbReference type="EMBL" id="CP000689">
    <property type="protein sequence ID" value="ABQ28815.1"/>
    <property type="molecule type" value="Genomic_DNA"/>
</dbReference>
<dbReference type="RefSeq" id="WP_011930509.1">
    <property type="nucleotide sequence ID" value="NC_009467.1"/>
</dbReference>
<evidence type="ECO:0000313" key="2">
    <source>
        <dbReference type="EMBL" id="ABQ28773.1"/>
    </source>
</evidence>
<dbReference type="GO" id="GO:0003677">
    <property type="term" value="F:DNA binding"/>
    <property type="evidence" value="ECO:0007669"/>
    <property type="project" value="InterPro"/>
</dbReference>
<dbReference type="HOGENOM" id="CLU_1458296_0_0_5"/>
<proteinExistence type="predicted"/>
<evidence type="ECO:0000313" key="3">
    <source>
        <dbReference type="EMBL" id="ABQ28815.1"/>
    </source>
</evidence>
<gene>
    <name evidence="2" type="ordered locus">Acry_3148</name>
    <name evidence="3" type="ordered locus">Acry_3193</name>
</gene>
<dbReference type="EMBL" id="CP000689">
    <property type="protein sequence ID" value="ABQ28773.1"/>
    <property type="molecule type" value="Genomic_DNA"/>
</dbReference>
<dbReference type="SMART" id="SM00530">
    <property type="entry name" value="HTH_XRE"/>
    <property type="match status" value="1"/>
</dbReference>
<dbReference type="CDD" id="cd00093">
    <property type="entry name" value="HTH_XRE"/>
    <property type="match status" value="1"/>
</dbReference>
<protein>
    <submittedName>
        <fullName evidence="2">Transcriptional regulator, XRE family</fullName>
    </submittedName>
</protein>
<dbReference type="SUPFAM" id="SSF47413">
    <property type="entry name" value="lambda repressor-like DNA-binding domains"/>
    <property type="match status" value="1"/>
</dbReference>
<dbReference type="InterPro" id="IPR001387">
    <property type="entry name" value="Cro/C1-type_HTH"/>
</dbReference>
<keyword evidence="4" id="KW-1185">Reference proteome</keyword>
<dbReference type="InterPro" id="IPR010982">
    <property type="entry name" value="Lambda_DNA-bd_dom_sf"/>
</dbReference>
<accession>A5FT41</accession>
<name>A5FT41_ACICJ</name>
<sequence>MDDRTGRPRNIVSLQVASLDAHIGGQITARRAEIGLSRRQLAMTLRVPVRGIAAYERGIQHVAPADLFRLAQALGVDLAYFYTDSASSPQAPKAETGCPVGGRAAGGVGQAAVDMRQYDDIDQIADRFSRIRNPAIRRCVTRMLDSLAEHEVSSVTVGDVRTEPLISAFEELAELAYAPPSASRG</sequence>
<evidence type="ECO:0000313" key="4">
    <source>
        <dbReference type="Proteomes" id="UP000000245"/>
    </source>
</evidence>
<dbReference type="KEGG" id="acr:Acry_3148"/>
<dbReference type="KEGG" id="acr:Acry_3193"/>
<dbReference type="Gene3D" id="1.10.260.40">
    <property type="entry name" value="lambda repressor-like DNA-binding domains"/>
    <property type="match status" value="1"/>
</dbReference>
<dbReference type="AlphaFoldDB" id="A5FT41"/>